<protein>
    <submittedName>
        <fullName evidence="1">Uncharacterized protein</fullName>
    </submittedName>
</protein>
<dbReference type="EMBL" id="CAJNJA010057197">
    <property type="protein sequence ID" value="CAE7861272.1"/>
    <property type="molecule type" value="Genomic_DNA"/>
</dbReference>
<proteinExistence type="predicted"/>
<dbReference type="OrthoDB" id="443101at2759"/>
<evidence type="ECO:0000313" key="1">
    <source>
        <dbReference type="EMBL" id="CAE7861272.1"/>
    </source>
</evidence>
<organism evidence="1 2">
    <name type="scientific">Symbiodinium necroappetens</name>
    <dbReference type="NCBI Taxonomy" id="1628268"/>
    <lineage>
        <taxon>Eukaryota</taxon>
        <taxon>Sar</taxon>
        <taxon>Alveolata</taxon>
        <taxon>Dinophyceae</taxon>
        <taxon>Suessiales</taxon>
        <taxon>Symbiodiniaceae</taxon>
        <taxon>Symbiodinium</taxon>
    </lineage>
</organism>
<gene>
    <name evidence="1" type="ORF">SNEC2469_LOCUS27285</name>
</gene>
<sequence>MEGASLNMMPYKRLQPLARLEDDVFDNVPNDSYDEVSQREELLRAVKKLNTYRWFCRLPPVLVDEDSTELCEFLNESMVSRKPVFVKESHSLTRRVSDLGDQLGGFMANSGHAMILHKAGSLISAIDVGILCSHTGGWSYSSAPAPGAASEAAAAGQSAQDEILSRGQLHGRGNTARERPKPGLAAWSLQAATEVQPVCVQNLPDSLAGYRTMWEILDKLGGGIKQDGCNAPSRASRGKSLRMPRLAFALSQLATARSALLPGRHDQAKGSKAFKSFAMRFRLQVEGAHGSSVKILRFPPHCLPFRGSQLEWQVFWGSNETARRREWSRASNLSWGDRTNTVTLRRQLLSPRLQNFGASRLRETCVIRTSPGTGETAEDEEEWAKRDETDFVVFPPYGVCPLELLGGHALPTWTIMPNSHRFQPTHALQVRMWRVKLLRGEEDIGWQHAVESAGPFPDSQKHWIRSCSGCMCS</sequence>
<evidence type="ECO:0000313" key="2">
    <source>
        <dbReference type="Proteomes" id="UP000601435"/>
    </source>
</evidence>
<dbReference type="Proteomes" id="UP000601435">
    <property type="component" value="Unassembled WGS sequence"/>
</dbReference>
<comment type="caution">
    <text evidence="1">The sequence shown here is derived from an EMBL/GenBank/DDBJ whole genome shotgun (WGS) entry which is preliminary data.</text>
</comment>
<keyword evidence="2" id="KW-1185">Reference proteome</keyword>
<accession>A0A813AAE4</accession>
<name>A0A813AAE4_9DINO</name>
<dbReference type="AlphaFoldDB" id="A0A813AAE4"/>
<reference evidence="1" key="1">
    <citation type="submission" date="2021-02" db="EMBL/GenBank/DDBJ databases">
        <authorList>
            <person name="Dougan E. K."/>
            <person name="Rhodes N."/>
            <person name="Thang M."/>
            <person name="Chan C."/>
        </authorList>
    </citation>
    <scope>NUCLEOTIDE SEQUENCE</scope>
</reference>